<accession>A0A7X2L0S7</accession>
<organism evidence="2 3">
    <name type="scientific">Paenibacillus monticola</name>
    <dbReference type="NCBI Taxonomy" id="2666075"/>
    <lineage>
        <taxon>Bacteria</taxon>
        <taxon>Bacillati</taxon>
        <taxon>Bacillota</taxon>
        <taxon>Bacilli</taxon>
        <taxon>Bacillales</taxon>
        <taxon>Paenibacillaceae</taxon>
        <taxon>Paenibacillus</taxon>
    </lineage>
</organism>
<dbReference type="InterPro" id="IPR019635">
    <property type="entry name" value="DUF2500"/>
</dbReference>
<keyword evidence="3" id="KW-1185">Reference proteome</keyword>
<dbReference type="AlphaFoldDB" id="A0A7X2L0S7"/>
<keyword evidence="1" id="KW-1133">Transmembrane helix</keyword>
<evidence type="ECO:0000313" key="2">
    <source>
        <dbReference type="EMBL" id="MRN52463.1"/>
    </source>
</evidence>
<protein>
    <submittedName>
        <fullName evidence="2">DUF2500 family protein</fullName>
    </submittedName>
</protein>
<gene>
    <name evidence="2" type="ORF">GJB61_05570</name>
</gene>
<keyword evidence="1" id="KW-0472">Membrane</keyword>
<proteinExistence type="predicted"/>
<sequence length="115" mass="12876">MSGTPLFFKLFFLIIVGFFVFIIIKMVKLWMTDNASPLVIARGTAVTKRSEVWGGTGDSGASTSYYVTFELEDGSRVELQVQSRVFGLIVEGDVGELSYQGSRFKDFQRAEERSN</sequence>
<dbReference type="Proteomes" id="UP000463051">
    <property type="component" value="Unassembled WGS sequence"/>
</dbReference>
<reference evidence="2 3" key="1">
    <citation type="submission" date="2019-11" db="EMBL/GenBank/DDBJ databases">
        <title>Paenibacillus monticola sp. nov., a novel PGPR strain isolated from mountain sample in China.</title>
        <authorList>
            <person name="Zhao Q."/>
            <person name="Li H.-P."/>
            <person name="Zhang J.-L."/>
        </authorList>
    </citation>
    <scope>NUCLEOTIDE SEQUENCE [LARGE SCALE GENOMIC DNA]</scope>
    <source>
        <strain evidence="2 3">LC-T2</strain>
    </source>
</reference>
<dbReference type="Gene3D" id="2.40.50.660">
    <property type="match status" value="1"/>
</dbReference>
<keyword evidence="1" id="KW-0812">Transmembrane</keyword>
<feature type="transmembrane region" description="Helical" evidence="1">
    <location>
        <begin position="6"/>
        <end position="24"/>
    </location>
</feature>
<comment type="caution">
    <text evidence="2">The sequence shown here is derived from an EMBL/GenBank/DDBJ whole genome shotgun (WGS) entry which is preliminary data.</text>
</comment>
<evidence type="ECO:0000313" key="3">
    <source>
        <dbReference type="Proteomes" id="UP000463051"/>
    </source>
</evidence>
<dbReference type="EMBL" id="WJXB01000002">
    <property type="protein sequence ID" value="MRN52463.1"/>
    <property type="molecule type" value="Genomic_DNA"/>
</dbReference>
<dbReference type="Pfam" id="PF10694">
    <property type="entry name" value="DUF2500"/>
    <property type="match status" value="1"/>
</dbReference>
<name>A0A7X2L0S7_9BACL</name>
<evidence type="ECO:0000256" key="1">
    <source>
        <dbReference type="SAM" id="Phobius"/>
    </source>
</evidence>